<dbReference type="KEGG" id="rtu:PR017_04995"/>
<reference evidence="1 2" key="1">
    <citation type="journal article" date="2018" name="Sci. Rep.">
        <title>Rhizobium tumorigenes sp. nov., a novel plant tumorigenic bacterium isolated from cane gall tumors on thornless blackberry.</title>
        <authorList>
            <person name="Kuzmanovi N."/>
            <person name="Smalla K."/>
            <person name="Gronow S."/>
            <person name="PuBawska J."/>
        </authorList>
    </citation>
    <scope>NUCLEOTIDE SEQUENCE [LARGE SCALE GENOMIC DNA]</scope>
    <source>
        <strain evidence="1 2">1078</strain>
    </source>
</reference>
<reference evidence="2" key="2">
    <citation type="journal article" date="2023" name="MicrobiologyOpen">
        <title>Genomics of the tumorigenes clade of the family Rhizobiaceae and description of Rhizobium rhododendri sp. nov.</title>
        <authorList>
            <person name="Kuzmanovic N."/>
            <person name="diCenzo G.C."/>
            <person name="Bunk B."/>
            <person name="Sproeer C."/>
            <person name="Fruehling A."/>
            <person name="Neumann-Schaal M."/>
            <person name="Overmann J."/>
            <person name="Smalla K."/>
        </authorList>
    </citation>
    <scope>NUCLEOTIDE SEQUENCE [LARGE SCALE GENOMIC DNA]</scope>
    <source>
        <strain evidence="2">1078</strain>
    </source>
</reference>
<name>A0AAF1KRR5_9HYPH</name>
<proteinExistence type="predicted"/>
<sequence length="86" mass="9596">MMMTAVANVTDNRLQMSMKPVLADMVLGNSEADKLVESIRGRIPVYTLNANAARGDVANLYRSVGRMNMRLSRIETRLEIIDEPAE</sequence>
<evidence type="ECO:0000313" key="2">
    <source>
        <dbReference type="Proteomes" id="UP000249499"/>
    </source>
</evidence>
<keyword evidence="2" id="KW-1185">Reference proteome</keyword>
<accession>A0AAF1KRR5</accession>
<dbReference type="Proteomes" id="UP000249499">
    <property type="component" value="Chromosome"/>
</dbReference>
<organism evidence="1 2">
    <name type="scientific">Rhizobium tumorigenes</name>
    <dbReference type="NCBI Taxonomy" id="2041385"/>
    <lineage>
        <taxon>Bacteria</taxon>
        <taxon>Pseudomonadati</taxon>
        <taxon>Pseudomonadota</taxon>
        <taxon>Alphaproteobacteria</taxon>
        <taxon>Hyphomicrobiales</taxon>
        <taxon>Rhizobiaceae</taxon>
        <taxon>Rhizobium/Agrobacterium group</taxon>
        <taxon>Rhizobium</taxon>
    </lineage>
</organism>
<gene>
    <name evidence="1" type="ORF">PR017_04995</name>
</gene>
<evidence type="ECO:0000313" key="1">
    <source>
        <dbReference type="EMBL" id="WFR96488.1"/>
    </source>
</evidence>
<dbReference type="EMBL" id="CP117255">
    <property type="protein sequence ID" value="WFR96488.1"/>
    <property type="molecule type" value="Genomic_DNA"/>
</dbReference>
<protein>
    <submittedName>
        <fullName evidence="1">Uncharacterized protein</fullName>
    </submittedName>
</protein>
<dbReference type="AlphaFoldDB" id="A0AAF1KRR5"/>
<dbReference type="RefSeq" id="WP_133255594.1">
    <property type="nucleotide sequence ID" value="NZ_CP117255.1"/>
</dbReference>